<dbReference type="EMBL" id="RCMV01002385">
    <property type="protein sequence ID" value="KAG3203173.1"/>
    <property type="molecule type" value="Genomic_DNA"/>
</dbReference>
<evidence type="ECO:0000256" key="1">
    <source>
        <dbReference type="SAM" id="MobiDB-lite"/>
    </source>
</evidence>
<reference evidence="2" key="1">
    <citation type="submission" date="2018-05" db="EMBL/GenBank/DDBJ databases">
        <title>Effector identification in a new, highly contiguous assembly of the strawberry crown rot pathogen Phytophthora cactorum.</title>
        <authorList>
            <person name="Armitage A.D."/>
            <person name="Nellist C.F."/>
            <person name="Bates H."/>
            <person name="Vickerstaff R.J."/>
            <person name="Harrison R.J."/>
        </authorList>
    </citation>
    <scope>NUCLEOTIDE SEQUENCE</scope>
    <source>
        <strain evidence="2">P421</strain>
    </source>
</reference>
<name>A0A8T1H1A6_9STRA</name>
<evidence type="ECO:0000313" key="3">
    <source>
        <dbReference type="Proteomes" id="UP000760860"/>
    </source>
</evidence>
<proteinExistence type="predicted"/>
<dbReference type="AlphaFoldDB" id="A0A8T1H1A6"/>
<feature type="region of interest" description="Disordered" evidence="1">
    <location>
        <begin position="83"/>
        <end position="102"/>
    </location>
</feature>
<comment type="caution">
    <text evidence="2">The sequence shown here is derived from an EMBL/GenBank/DDBJ whole genome shotgun (WGS) entry which is preliminary data.</text>
</comment>
<protein>
    <submittedName>
        <fullName evidence="2">Uncharacterized protein</fullName>
    </submittedName>
</protein>
<sequence>MTQFGLQLWLAKRTSPQDGGYQSPRDRLPEIVHACQCQLLKSGHPLPAIILFQQKSQKQLSVISVLDTLIPAIVSSNLRTAPISQSVPQVSHPSASGSHRHK</sequence>
<organism evidence="2 3">
    <name type="scientific">Phytophthora cactorum</name>
    <dbReference type="NCBI Taxonomy" id="29920"/>
    <lineage>
        <taxon>Eukaryota</taxon>
        <taxon>Sar</taxon>
        <taxon>Stramenopiles</taxon>
        <taxon>Oomycota</taxon>
        <taxon>Peronosporomycetes</taxon>
        <taxon>Peronosporales</taxon>
        <taxon>Peronosporaceae</taxon>
        <taxon>Phytophthora</taxon>
    </lineage>
</organism>
<gene>
    <name evidence="2" type="ORF">PC129_g23022</name>
</gene>
<evidence type="ECO:0000313" key="2">
    <source>
        <dbReference type="EMBL" id="KAG3203173.1"/>
    </source>
</evidence>
<dbReference type="Proteomes" id="UP000760860">
    <property type="component" value="Unassembled WGS sequence"/>
</dbReference>
<accession>A0A8T1H1A6</accession>